<evidence type="ECO:0000256" key="1">
    <source>
        <dbReference type="ARBA" id="ARBA00022603"/>
    </source>
</evidence>
<evidence type="ECO:0000256" key="2">
    <source>
        <dbReference type="ARBA" id="ARBA00022679"/>
    </source>
</evidence>
<dbReference type="GO" id="GO:0008168">
    <property type="term" value="F:methyltransferase activity"/>
    <property type="evidence" value="ECO:0007669"/>
    <property type="project" value="UniProtKB-KW"/>
</dbReference>
<keyword evidence="1" id="KW-0489">Methyltransferase</keyword>
<organism evidence="3 4">
    <name type="scientific">Variovorax gossypii</name>
    <dbReference type="NCBI Taxonomy" id="1679495"/>
    <lineage>
        <taxon>Bacteria</taxon>
        <taxon>Pseudomonadati</taxon>
        <taxon>Pseudomonadota</taxon>
        <taxon>Betaproteobacteria</taxon>
        <taxon>Burkholderiales</taxon>
        <taxon>Comamonadaceae</taxon>
        <taxon>Variovorax</taxon>
    </lineage>
</organism>
<dbReference type="Proteomes" id="UP000267418">
    <property type="component" value="Unassembled WGS sequence"/>
</dbReference>
<dbReference type="EMBL" id="RXOE01000003">
    <property type="protein sequence ID" value="RTQ33888.1"/>
    <property type="molecule type" value="Genomic_DNA"/>
</dbReference>
<evidence type="ECO:0000313" key="3">
    <source>
        <dbReference type="EMBL" id="RTQ33888.1"/>
    </source>
</evidence>
<dbReference type="GO" id="GO:0032259">
    <property type="term" value="P:methylation"/>
    <property type="evidence" value="ECO:0007669"/>
    <property type="project" value="UniProtKB-KW"/>
</dbReference>
<evidence type="ECO:0000313" key="4">
    <source>
        <dbReference type="Proteomes" id="UP000267418"/>
    </source>
</evidence>
<dbReference type="Gene3D" id="3.40.50.150">
    <property type="entry name" value="Vaccinia Virus protein VP39"/>
    <property type="match status" value="1"/>
</dbReference>
<protein>
    <submittedName>
        <fullName evidence="3">Biotin synthase</fullName>
    </submittedName>
</protein>
<proteinExistence type="predicted"/>
<sequence length="305" mass="33911">MATDPSRRPPTIDATAAARWRRLAPAEGASPWLHEEIGRRMEDRLQWIKAQPRSWADWAPLRSGLEAHELVARRYKDAASFVIEPEPALAAATGQALAAPWWSARRWQAGKARFEAPPEDGVDLLWANMSLHMAADPEALIAHWHKLVATDGFLMFSCLGPDTVRELRALHARLGWPAAGHEYTDMHDWGDMLVHAGFAEPVMDMERIVLTWATPEAALAELRTLGRNLHPARFPALRGKGWLQELKKALPELAPAEGGDGRIALTFEVVYGHAFKPMPRVSLSAESAVSLREMRSMLQRGRPGA</sequence>
<accession>A0A431TJI6</accession>
<comment type="caution">
    <text evidence="3">The sequence shown here is derived from an EMBL/GenBank/DDBJ whole genome shotgun (WGS) entry which is preliminary data.</text>
</comment>
<dbReference type="SUPFAM" id="SSF53335">
    <property type="entry name" value="S-adenosyl-L-methionine-dependent methyltransferases"/>
    <property type="match status" value="1"/>
</dbReference>
<keyword evidence="4" id="KW-1185">Reference proteome</keyword>
<keyword evidence="2" id="KW-0808">Transferase</keyword>
<name>A0A431TJI6_9BURK</name>
<reference evidence="3 4" key="1">
    <citation type="submission" date="2018-12" db="EMBL/GenBank/DDBJ databases">
        <title>The genome of Variovorax gossypii DSM 100435.</title>
        <authorList>
            <person name="Gao J."/>
            <person name="Sun J."/>
        </authorList>
    </citation>
    <scope>NUCLEOTIDE SEQUENCE [LARGE SCALE GENOMIC DNA]</scope>
    <source>
        <strain evidence="3 4">DSM 100435</strain>
    </source>
</reference>
<dbReference type="RefSeq" id="WP_126471409.1">
    <property type="nucleotide sequence ID" value="NZ_RXOE01000003.1"/>
</dbReference>
<gene>
    <name evidence="3" type="ORF">EJP69_16100</name>
</gene>
<dbReference type="InterPro" id="IPR029063">
    <property type="entry name" value="SAM-dependent_MTases_sf"/>
</dbReference>
<dbReference type="PANTHER" id="PTHR13090">
    <property type="entry name" value="ARGININE-HYDROXYLASE NDUFAF5, MITOCHONDRIAL"/>
    <property type="match status" value="1"/>
</dbReference>
<dbReference type="InterPro" id="IPR050602">
    <property type="entry name" value="Malonyl-ACP_OMT"/>
</dbReference>
<dbReference type="AlphaFoldDB" id="A0A431TJI6"/>
<dbReference type="PANTHER" id="PTHR13090:SF1">
    <property type="entry name" value="ARGININE-HYDROXYLASE NDUFAF5, MITOCHONDRIAL"/>
    <property type="match status" value="1"/>
</dbReference>
<dbReference type="OrthoDB" id="9760689at2"/>